<name>A0A3B1B062_9ZZZZ</name>
<dbReference type="PROSITE" id="PS51733">
    <property type="entry name" value="BPL_LPL_CATALYTIC"/>
    <property type="match status" value="1"/>
</dbReference>
<evidence type="ECO:0000259" key="6">
    <source>
        <dbReference type="PROSITE" id="PS51733"/>
    </source>
</evidence>
<sequence>MNPPLIRHLGLRDYESVWHEMQDFTSNRSADTADEIWLLEHPPVFTLGLNGKREHLLSPGDIPVVKCDRGGQVTYHGPGQLIAYLLLDLKRRRLGVKAMVWHMEQVLIDLLADYGIDGQRHAGAPGIYLDGKKIAALGLRVRRACSYHGLSLNVDMDLEPFSRINPCGYKGLESTQLRELLSAVDPDGVAAILLQQLQKHFPAT</sequence>
<feature type="domain" description="BPL/LPL catalytic" evidence="6">
    <location>
        <begin position="30"/>
        <end position="204"/>
    </location>
</feature>
<evidence type="ECO:0000256" key="5">
    <source>
        <dbReference type="ARBA" id="ARBA00023315"/>
    </source>
</evidence>
<evidence type="ECO:0000313" key="7">
    <source>
        <dbReference type="EMBL" id="VAX04838.1"/>
    </source>
</evidence>
<dbReference type="CDD" id="cd16444">
    <property type="entry name" value="LipB"/>
    <property type="match status" value="1"/>
</dbReference>
<dbReference type="GO" id="GO:0033819">
    <property type="term" value="F:lipoyl(octanoyl) transferase activity"/>
    <property type="evidence" value="ECO:0007669"/>
    <property type="project" value="UniProtKB-EC"/>
</dbReference>
<dbReference type="InterPro" id="IPR000544">
    <property type="entry name" value="Octanoyltransferase"/>
</dbReference>
<dbReference type="InterPro" id="IPR004143">
    <property type="entry name" value="BPL_LPL_catalytic"/>
</dbReference>
<evidence type="ECO:0000256" key="1">
    <source>
        <dbReference type="ARBA" id="ARBA00004821"/>
    </source>
</evidence>
<dbReference type="Pfam" id="PF21948">
    <property type="entry name" value="LplA-B_cat"/>
    <property type="match status" value="1"/>
</dbReference>
<dbReference type="HAMAP" id="MF_00013">
    <property type="entry name" value="LipB"/>
    <property type="match status" value="1"/>
</dbReference>
<comment type="pathway">
    <text evidence="1">Protein modification; protein lipoylation via endogenous pathway; protein N(6)-(lipoyl)lysine from octanoyl-[acyl-carrier-protein]: step 1/2.</text>
</comment>
<reference evidence="7" key="1">
    <citation type="submission" date="2018-06" db="EMBL/GenBank/DDBJ databases">
        <authorList>
            <person name="Zhirakovskaya E."/>
        </authorList>
    </citation>
    <scope>NUCLEOTIDE SEQUENCE</scope>
</reference>
<dbReference type="InterPro" id="IPR045864">
    <property type="entry name" value="aa-tRNA-synth_II/BPL/LPL"/>
</dbReference>
<keyword evidence="3" id="KW-0963">Cytoplasm</keyword>
<dbReference type="AlphaFoldDB" id="A0A3B1B062"/>
<dbReference type="FunFam" id="3.30.930.10:FF:000020">
    <property type="entry name" value="Octanoyltransferase"/>
    <property type="match status" value="1"/>
</dbReference>
<dbReference type="UniPathway" id="UPA00538">
    <property type="reaction ID" value="UER00592"/>
</dbReference>
<evidence type="ECO:0000256" key="2">
    <source>
        <dbReference type="ARBA" id="ARBA00012334"/>
    </source>
</evidence>
<protein>
    <recommendedName>
        <fullName evidence="2">lipoyl(octanoyl) transferase</fullName>
        <ecNumber evidence="2">2.3.1.181</ecNumber>
    </recommendedName>
</protein>
<evidence type="ECO:0000256" key="4">
    <source>
        <dbReference type="ARBA" id="ARBA00022679"/>
    </source>
</evidence>
<keyword evidence="5 7" id="KW-0012">Acyltransferase</keyword>
<accession>A0A3B1B062</accession>
<dbReference type="PANTHER" id="PTHR10993:SF7">
    <property type="entry name" value="LIPOYLTRANSFERASE 2, MITOCHONDRIAL-RELATED"/>
    <property type="match status" value="1"/>
</dbReference>
<dbReference type="PANTHER" id="PTHR10993">
    <property type="entry name" value="OCTANOYLTRANSFERASE"/>
    <property type="match status" value="1"/>
</dbReference>
<dbReference type="PROSITE" id="PS01313">
    <property type="entry name" value="LIPB"/>
    <property type="match status" value="1"/>
</dbReference>
<dbReference type="EMBL" id="UOFU01000396">
    <property type="protein sequence ID" value="VAX04838.1"/>
    <property type="molecule type" value="Genomic_DNA"/>
</dbReference>
<dbReference type="EC" id="2.3.1.181" evidence="2"/>
<proteinExistence type="inferred from homology"/>
<organism evidence="7">
    <name type="scientific">hydrothermal vent metagenome</name>
    <dbReference type="NCBI Taxonomy" id="652676"/>
    <lineage>
        <taxon>unclassified sequences</taxon>
        <taxon>metagenomes</taxon>
        <taxon>ecological metagenomes</taxon>
    </lineage>
</organism>
<dbReference type="InterPro" id="IPR020605">
    <property type="entry name" value="Octanoyltransferase_CS"/>
</dbReference>
<dbReference type="NCBIfam" id="TIGR00214">
    <property type="entry name" value="lipB"/>
    <property type="match status" value="1"/>
</dbReference>
<gene>
    <name evidence="7" type="ORF">MNBD_GAMMA20-1162</name>
</gene>
<dbReference type="Gene3D" id="3.30.930.10">
    <property type="entry name" value="Bira Bifunctional Protein, Domain 2"/>
    <property type="match status" value="1"/>
</dbReference>
<dbReference type="PIRSF" id="PIRSF016262">
    <property type="entry name" value="LPLase"/>
    <property type="match status" value="1"/>
</dbReference>
<dbReference type="SUPFAM" id="SSF55681">
    <property type="entry name" value="Class II aaRS and biotin synthetases"/>
    <property type="match status" value="1"/>
</dbReference>
<evidence type="ECO:0000256" key="3">
    <source>
        <dbReference type="ARBA" id="ARBA00022490"/>
    </source>
</evidence>
<keyword evidence="4 7" id="KW-0808">Transferase</keyword>
<dbReference type="GO" id="GO:0009249">
    <property type="term" value="P:protein lipoylation"/>
    <property type="evidence" value="ECO:0007669"/>
    <property type="project" value="InterPro"/>
</dbReference>
<dbReference type="NCBIfam" id="NF010922">
    <property type="entry name" value="PRK14342.1"/>
    <property type="match status" value="1"/>
</dbReference>